<feature type="region of interest" description="Disordered" evidence="2">
    <location>
        <begin position="20"/>
        <end position="91"/>
    </location>
</feature>
<dbReference type="PANTHER" id="PTHR18950">
    <property type="entry name" value="PROGESTERONE-INDUCED BLOCKING FACTOR 1"/>
    <property type="match status" value="1"/>
</dbReference>
<proteinExistence type="predicted"/>
<evidence type="ECO:0000313" key="3">
    <source>
        <dbReference type="EMBL" id="KAG7400419.1"/>
    </source>
</evidence>
<reference evidence="3" key="1">
    <citation type="submission" date="2021-02" db="EMBL/GenBank/DDBJ databases">
        <authorList>
            <person name="Palmer J.M."/>
        </authorList>
    </citation>
    <scope>NUCLEOTIDE SEQUENCE</scope>
    <source>
        <strain evidence="3">SCRP23</strain>
    </source>
</reference>
<feature type="region of interest" description="Disordered" evidence="2">
    <location>
        <begin position="124"/>
        <end position="144"/>
    </location>
</feature>
<keyword evidence="1" id="KW-0175">Coiled coil</keyword>
<feature type="compositionally biased region" description="Polar residues" evidence="2">
    <location>
        <begin position="124"/>
        <end position="134"/>
    </location>
</feature>
<feature type="compositionally biased region" description="Polar residues" evidence="2">
    <location>
        <begin position="78"/>
        <end position="91"/>
    </location>
</feature>
<feature type="coiled-coil region" evidence="1">
    <location>
        <begin position="575"/>
        <end position="620"/>
    </location>
</feature>
<dbReference type="GO" id="GO:0005815">
    <property type="term" value="C:microtubule organizing center"/>
    <property type="evidence" value="ECO:0007669"/>
    <property type="project" value="TreeGrafter"/>
</dbReference>
<feature type="compositionally biased region" description="Low complexity" evidence="2">
    <location>
        <begin position="799"/>
        <end position="810"/>
    </location>
</feature>
<feature type="coiled-coil region" evidence="1">
    <location>
        <begin position="313"/>
        <end position="455"/>
    </location>
</feature>
<feature type="compositionally biased region" description="Acidic residues" evidence="2">
    <location>
        <begin position="51"/>
        <end position="73"/>
    </location>
</feature>
<dbReference type="EMBL" id="JAGDFL010000030">
    <property type="protein sequence ID" value="KAG7400419.1"/>
    <property type="molecule type" value="Genomic_DNA"/>
</dbReference>
<dbReference type="Proteomes" id="UP000693981">
    <property type="component" value="Unassembled WGS sequence"/>
</dbReference>
<evidence type="ECO:0000256" key="1">
    <source>
        <dbReference type="SAM" id="Coils"/>
    </source>
</evidence>
<gene>
    <name evidence="3" type="primary">PIBF1_1</name>
    <name evidence="3" type="ORF">PHYBOEH_005794</name>
</gene>
<dbReference type="PANTHER" id="PTHR18950:SF0">
    <property type="entry name" value="PROGESTERONE IMMUNOMODULATORY BINDING FACTOR 1"/>
    <property type="match status" value="1"/>
</dbReference>
<keyword evidence="4" id="KW-1185">Reference proteome</keyword>
<evidence type="ECO:0000256" key="2">
    <source>
        <dbReference type="SAM" id="MobiDB-lite"/>
    </source>
</evidence>
<name>A0A8T1X9J6_9STRA</name>
<dbReference type="GO" id="GO:0060271">
    <property type="term" value="P:cilium assembly"/>
    <property type="evidence" value="ECO:0007669"/>
    <property type="project" value="TreeGrafter"/>
</dbReference>
<accession>A0A8T1X9J6</accession>
<protein>
    <submittedName>
        <fullName evidence="3">Progesterone-induced-blocking factor 1</fullName>
    </submittedName>
</protein>
<dbReference type="OrthoDB" id="299638at2759"/>
<feature type="region of interest" description="Disordered" evidence="2">
    <location>
        <begin position="796"/>
        <end position="895"/>
    </location>
</feature>
<dbReference type="AlphaFoldDB" id="A0A8T1X9J6"/>
<dbReference type="InterPro" id="IPR026205">
    <property type="entry name" value="PIBF1"/>
</dbReference>
<organism evidence="3 4">
    <name type="scientific">Phytophthora boehmeriae</name>
    <dbReference type="NCBI Taxonomy" id="109152"/>
    <lineage>
        <taxon>Eukaryota</taxon>
        <taxon>Sar</taxon>
        <taxon>Stramenopiles</taxon>
        <taxon>Oomycota</taxon>
        <taxon>Peronosporomycetes</taxon>
        <taxon>Peronosporales</taxon>
        <taxon>Peronosporaceae</taxon>
        <taxon>Phytophthora</taxon>
    </lineage>
</organism>
<evidence type="ECO:0000313" key="4">
    <source>
        <dbReference type="Proteomes" id="UP000693981"/>
    </source>
</evidence>
<sequence>MRRGSEDRRFRRLAAQLGVSRHVLGGSEDREEAGEAPDASESVGVEPSDSPVEEAPEAAEELVDNEEEDEDVGELSLTLPSDSASEGLSSDLSLPHSFGHYDPMGVSHFDDHLTRFSSVRLPSGRTNRLQSQRGLSAGTDGESSIADGSEAVMKKFYEIQVGKIRAQLALSVQAQREMEKTLQQERVSWQEKAAAKENNFVQERNRLEKELVQTREELKATKTRLKMEKTHFATLQISDALAEQLSRQDEDDLSIREYVQLSIYRKVRSLETELEHCRQETSELINISNADKAVAAGAADEVVQIQRIAASKERRLQNELELSETTRKELESQIKALVEQLDFMKEEQRRNEEIYSDQKAFQRESERLKRDLQMLQLEHNDLQSRFDKNASSSGDLNQKIAMLTADKAFLQDAKTQLEEQLAAMRTSHLELQEKANKLQEKYDSSLSESTQLQNETRLHFEKKLDDEMAKFMELSKREIERIRNDGQVVYERENRLLKEARDDALKHVEMLQSRLDSVQSAHDEKVLEMTRLESTHTTAISSARNELKMRHFEINQLKVTLEDKATSVRSGSLQIEMLTKKVEAHKEEFARLESTSTTRITQLEAILEVERNKLKEYELLEIDLDKAVVQTGEVAAREEDGDANADASAEVGSTLQDAMTTFGAIPTTTKRRFQQSVLLAQRVVKSQREAMALEQRLADMSAARTGLEHEIVELKTKLANFHQPQSYLIDKLARKEEELQIANRRCHEAQSQLKQLRAQYQHVQDANASLQHQIQQLLSRRGDLDALKATVQMLRGKIQSQRQQQPANQQLPANEFSKPPTPMAASSDRIQPSPSIARIPPSLASKMTRPPTPQHRNDDLSPGQRVSVVSSVSSNISNTPKWYTKLRAPMQQQAQ</sequence>
<feature type="coiled-coil region" evidence="1">
    <location>
        <begin position="179"/>
        <end position="228"/>
    </location>
</feature>
<comment type="caution">
    <text evidence="3">The sequence shown here is derived from an EMBL/GenBank/DDBJ whole genome shotgun (WGS) entry which is preliminary data.</text>
</comment>